<feature type="domain" description="4Fe-4S ferredoxin-type" evidence="12">
    <location>
        <begin position="735"/>
        <end position="768"/>
    </location>
</feature>
<feature type="site" description="Important for catalytic activity" evidence="10">
    <location>
        <position position="1002"/>
    </location>
</feature>
<dbReference type="AlphaFoldDB" id="A0A1D3UWL4"/>
<feature type="binding site" evidence="11">
    <location>
        <position position="754"/>
    </location>
    <ligand>
        <name>[4Fe-4S] cluster</name>
        <dbReference type="ChEBI" id="CHEBI:49883"/>
        <label>1</label>
    </ligand>
</feature>
<accession>A0A1D3UWL4</accession>
<dbReference type="GO" id="GO:0006979">
    <property type="term" value="P:response to oxidative stress"/>
    <property type="evidence" value="ECO:0007669"/>
    <property type="project" value="TreeGrafter"/>
</dbReference>
<feature type="site" description="Important for catalytic activity" evidence="10">
    <location>
        <position position="33"/>
    </location>
</feature>
<dbReference type="EMBL" id="FMMM01000082">
    <property type="protein sequence ID" value="SCQ24609.1"/>
    <property type="molecule type" value="Genomic_DNA"/>
</dbReference>
<dbReference type="SMART" id="SM00890">
    <property type="entry name" value="EKR"/>
    <property type="match status" value="1"/>
</dbReference>
<evidence type="ECO:0000256" key="3">
    <source>
        <dbReference type="ARBA" id="ARBA00022485"/>
    </source>
</evidence>
<dbReference type="InterPro" id="IPR033412">
    <property type="entry name" value="PFOR_II"/>
</dbReference>
<dbReference type="InterPro" id="IPR029061">
    <property type="entry name" value="THDP-binding"/>
</dbReference>
<dbReference type="PANTHER" id="PTHR32154">
    <property type="entry name" value="PYRUVATE-FLAVODOXIN OXIDOREDUCTASE-RELATED"/>
    <property type="match status" value="1"/>
</dbReference>
<feature type="binding site" evidence="11">
    <location>
        <position position="693"/>
    </location>
    <ligand>
        <name>[4Fe-4S] cluster</name>
        <dbReference type="ChEBI" id="CHEBI:49883"/>
        <label>1</label>
    </ligand>
</feature>
<keyword evidence="4 11" id="KW-0479">Metal-binding</keyword>
<dbReference type="Gene3D" id="3.30.70.20">
    <property type="match status" value="1"/>
</dbReference>
<feature type="binding site" evidence="11">
    <location>
        <position position="814"/>
    </location>
    <ligand>
        <name>[4Fe-4S] cluster</name>
        <dbReference type="ChEBI" id="CHEBI:49883"/>
        <label>3</label>
    </ligand>
</feature>
<evidence type="ECO:0000256" key="9">
    <source>
        <dbReference type="PIRNR" id="PIRNR000159"/>
    </source>
</evidence>
<dbReference type="Pfam" id="PF01558">
    <property type="entry name" value="POR"/>
    <property type="match status" value="1"/>
</dbReference>
<dbReference type="InterPro" id="IPR019752">
    <property type="entry name" value="Pyrv/ketoisovalerate_OxRed_cat"/>
</dbReference>
<dbReference type="Gene3D" id="4.10.780.10">
    <property type="entry name" value="Pyruvate-flavodoxin oxidoreductase, EKR domain"/>
    <property type="match status" value="1"/>
</dbReference>
<gene>
    <name evidence="13" type="primary">por</name>
    <name evidence="13" type="ORF">TFUB20_02586</name>
</gene>
<dbReference type="PANTHER" id="PTHR32154:SF0">
    <property type="entry name" value="PYRUVATE-FLAVODOXIN OXIDOREDUCTASE-RELATED"/>
    <property type="match status" value="1"/>
</dbReference>
<evidence type="ECO:0000256" key="7">
    <source>
        <dbReference type="ARBA" id="ARBA00023004"/>
    </source>
</evidence>
<dbReference type="FunFam" id="3.40.50.920:FF:000007">
    <property type="entry name" value="Pyruvate:ferredoxin (Flavodoxin) oxidoreductase"/>
    <property type="match status" value="1"/>
</dbReference>
<evidence type="ECO:0000313" key="13">
    <source>
        <dbReference type="EMBL" id="SCQ24609.1"/>
    </source>
</evidence>
<dbReference type="Pfam" id="PF17147">
    <property type="entry name" value="PFOR_II"/>
    <property type="match status" value="1"/>
</dbReference>
<dbReference type="InterPro" id="IPR011895">
    <property type="entry name" value="Pyrv_flavodox_OxRed"/>
</dbReference>
<comment type="cofactor">
    <cofactor evidence="11">
        <name>[4Fe-4S] cluster</name>
        <dbReference type="ChEBI" id="CHEBI:49883"/>
    </cofactor>
    <text evidence="11">Binds 3 [4Fe-4S] clusters per subunit.</text>
</comment>
<dbReference type="CDD" id="cd07034">
    <property type="entry name" value="TPP_PYR_PFOR_IOR-alpha_like"/>
    <property type="match status" value="1"/>
</dbReference>
<dbReference type="GO" id="GO:0051539">
    <property type="term" value="F:4 iron, 4 sulfur cluster binding"/>
    <property type="evidence" value="ECO:0007669"/>
    <property type="project" value="UniProtKB-KW"/>
</dbReference>
<organism evidence="13 14">
    <name type="scientific">Tannerella forsythia</name>
    <name type="common">Bacteroides forsythus</name>
    <dbReference type="NCBI Taxonomy" id="28112"/>
    <lineage>
        <taxon>Bacteria</taxon>
        <taxon>Pseudomonadati</taxon>
        <taxon>Bacteroidota</taxon>
        <taxon>Bacteroidia</taxon>
        <taxon>Bacteroidales</taxon>
        <taxon>Tannerellaceae</taxon>
        <taxon>Tannerella</taxon>
    </lineage>
</organism>
<feature type="binding site" evidence="11">
    <location>
        <position position="747"/>
    </location>
    <ligand>
        <name>[4Fe-4S] cluster</name>
        <dbReference type="ChEBI" id="CHEBI:49883"/>
        <label>2</label>
    </ligand>
</feature>
<protein>
    <submittedName>
        <fullName evidence="13">Pyruvate synthase</fullName>
        <ecNumber evidence="13">1.2.7.1</ecNumber>
    </submittedName>
</protein>
<feature type="binding site" evidence="11">
    <location>
        <position position="750"/>
    </location>
    <ligand>
        <name>[4Fe-4S] cluster</name>
        <dbReference type="ChEBI" id="CHEBI:49883"/>
        <label>2</label>
    </ligand>
</feature>
<dbReference type="InterPro" id="IPR017900">
    <property type="entry name" value="4Fe4S_Fe_S_CS"/>
</dbReference>
<dbReference type="OrthoDB" id="9808559at2"/>
<evidence type="ECO:0000256" key="4">
    <source>
        <dbReference type="ARBA" id="ARBA00022723"/>
    </source>
</evidence>
<sequence length="1180" mass="130069">MTREKKFLTCDGNQAAAHISYMFSEVAAIYPITPSSTMAEYVDEWAASGRKNIFGEPVLVQEMQSEGGAAGAVHGSLQAGALTTTYTASQGLLLMIPNMYKIAGELLPCVFHVSARTIASHALSIFGDHQDVMAARQTGFAMLAEGSVQEVMDLAGVAHLAAIKSRVPFVNFFDGFRTSHEIQKIEMLEGQDLAPLIDRQALANFRARALNPMKPVARGMAENPDHFFQHRESSNAFYDAVPAIVEEYMNEINKITGRHYGLFNYYGAEDADRVIIAMGSVTEAAREAIDYLMANGEKVGLVSVHLYRPFSARHFLAVMPKTAKRIAVLDRTKEPGANGEPLYLDVKDCFYGQEDAPVIVGGRYGLSSKDTTPAQILAVYENLALSMPKNRFTIGIVDDVTFTSLPQKEEIALGGDGMFEAKFYGLGADGTVGANKNSIKIIGDNTGKYCQAYFSYDSKKSGGFTCSHLRFGDHPIRSTYLVNTPNFVACHVQAYLHMYDVTRGLRKNGSFLLNTIWEGEELAKNLSNKVKKYFAQNNITVYYINATQIAQEIGLGNRTNTILQSAFFRITSVIPVELAVEQMKKFIVKSYGKKGEDVVNKNYAAVDRGGEYKQLTVDPAWANLPDDEKMGNNDPAFINEVVRPINAQDGDLLPVSVFKGREDGTWDQGTAYYEKRGVAAFVPEWNAENCIQCNKCAYVCPHASIRPFVLDEQERKEAKFEQLKAVGKMFDGMTFRIQVDVLDCLGCGNCADVCPGKKGEKALTMQPLESQLPQADNWRYCADNVKSKQHLVDIKANVKNSQFATPLFEFSGACSGCGETPYVKLITQLFGDREMVANATGCSSIYSGSVPSTPYTKNEQGHGPAWANSLFEDFCEFGLGMELANEKMRARIVRLFTQAIAGDHTPVDAKVLMQEWIDCMHDADKTKELAPQLEAVINGGAEAGCPICKELQGLSNYLIKRSQWIIGGDGASYDIGYGGLDHVIASGKDVNILVLDTEVYSNTGGQSSKATPVGAIAKFAASGKRVRKKDLGLMATTYGFVYVAQIAMGADQAQTLKAIREAEAYPGPSLIIAYAPCISHGLRAGMGKSQKEEERAVACGYWHLWRYNPQLEEEGKNPFQFDSKEPKWEDFQDFLKGEVRFSSVAKQYPKEAAELFAAAEENAKWRYRSYQRMAADDWSK</sequence>
<feature type="site" description="Important for catalytic activity" evidence="10">
    <location>
        <position position="66"/>
    </location>
</feature>
<dbReference type="InterPro" id="IPR037112">
    <property type="entry name" value="Pyrv-flavodox_OxR_EKR_sf"/>
</dbReference>
<keyword evidence="2 9" id="KW-0813">Transport</keyword>
<dbReference type="SUPFAM" id="SSF52922">
    <property type="entry name" value="TK C-terminal domain-like"/>
    <property type="match status" value="1"/>
</dbReference>
<evidence type="ECO:0000313" key="14">
    <source>
        <dbReference type="Proteomes" id="UP000182057"/>
    </source>
</evidence>
<dbReference type="Pfam" id="PF02775">
    <property type="entry name" value="TPP_enzyme_C"/>
    <property type="match status" value="1"/>
</dbReference>
<dbReference type="InterPro" id="IPR002869">
    <property type="entry name" value="Pyrv_flavodox_OxRed_cen"/>
</dbReference>
<dbReference type="InterPro" id="IPR019456">
    <property type="entry name" value="Pyrv-flavodox_OxRtase_EKR"/>
</dbReference>
<dbReference type="InterPro" id="IPR050722">
    <property type="entry name" value="Pyruvate:ferred/Flavod_OxRd"/>
</dbReference>
<evidence type="ECO:0000256" key="2">
    <source>
        <dbReference type="ARBA" id="ARBA00022448"/>
    </source>
</evidence>
<dbReference type="GO" id="GO:0019164">
    <property type="term" value="F:pyruvate synthase activity"/>
    <property type="evidence" value="ECO:0007669"/>
    <property type="project" value="UniProtKB-EC"/>
</dbReference>
<dbReference type="InterPro" id="IPR017896">
    <property type="entry name" value="4Fe4S_Fe-S-bd"/>
</dbReference>
<keyword evidence="5 9" id="KW-0249">Electron transport</keyword>
<feature type="binding site" evidence="11">
    <location>
        <position position="690"/>
    </location>
    <ligand>
        <name>[4Fe-4S] cluster</name>
        <dbReference type="ChEBI" id="CHEBI:49883"/>
        <label>1</label>
    </ligand>
</feature>
<keyword evidence="3 11" id="KW-0004">4Fe-4S</keyword>
<dbReference type="Gene3D" id="3.40.920.10">
    <property type="entry name" value="Pyruvate-ferredoxin oxidoreductase, PFOR, domain III"/>
    <property type="match status" value="1"/>
</dbReference>
<evidence type="ECO:0000256" key="11">
    <source>
        <dbReference type="PIRSR" id="PIRSR000159-50"/>
    </source>
</evidence>
<dbReference type="PROSITE" id="PS51379">
    <property type="entry name" value="4FE4S_FER_2"/>
    <property type="match status" value="2"/>
</dbReference>
<dbReference type="InterPro" id="IPR011766">
    <property type="entry name" value="TPP_enzyme_TPP-bd"/>
</dbReference>
<keyword evidence="6 9" id="KW-0560">Oxidoreductase</keyword>
<feature type="binding site" evidence="11">
    <location>
        <position position="1077"/>
    </location>
    <ligand>
        <name>[4Fe-4S] cluster</name>
        <dbReference type="ChEBI" id="CHEBI:49883"/>
        <label>3</label>
    </ligand>
</feature>
<dbReference type="FunFam" id="3.40.50.970:FF:000041">
    <property type="entry name" value="Pyruvate:ferredoxin (Flavodoxin) oxidoreductase"/>
    <property type="match status" value="1"/>
</dbReference>
<dbReference type="Proteomes" id="UP000182057">
    <property type="component" value="Unassembled WGS sequence"/>
</dbReference>
<dbReference type="FunFam" id="3.30.70.20:FF:000022">
    <property type="entry name" value="Pyruvate:ferredoxin (Flavodoxin) oxidoreductase"/>
    <property type="match status" value="1"/>
</dbReference>
<evidence type="ECO:0000256" key="8">
    <source>
        <dbReference type="ARBA" id="ARBA00023014"/>
    </source>
</evidence>
<dbReference type="FunFam" id="3.40.920.10:FF:000001">
    <property type="entry name" value="Pyruvate:ferredoxin (Flavodoxin) oxidoreductase"/>
    <property type="match status" value="1"/>
</dbReference>
<dbReference type="EC" id="1.2.7.1" evidence="13"/>
<dbReference type="Gene3D" id="3.40.50.920">
    <property type="match status" value="1"/>
</dbReference>
<keyword evidence="13" id="KW-0670">Pyruvate</keyword>
<dbReference type="NCBIfam" id="TIGR02176">
    <property type="entry name" value="pyruv_ox_red"/>
    <property type="match status" value="1"/>
</dbReference>
<dbReference type="GO" id="GO:0030976">
    <property type="term" value="F:thiamine pyrophosphate binding"/>
    <property type="evidence" value="ECO:0007669"/>
    <property type="project" value="InterPro"/>
</dbReference>
<dbReference type="CDD" id="cd03377">
    <property type="entry name" value="TPP_PFOR_PNO"/>
    <property type="match status" value="1"/>
</dbReference>
<evidence type="ECO:0000256" key="1">
    <source>
        <dbReference type="ARBA" id="ARBA00009032"/>
    </source>
</evidence>
<comment type="similarity">
    <text evidence="1 9">Belongs to the pyruvate:ferredoxin/flavodoxin oxidoreductase family.</text>
</comment>
<keyword evidence="7 11" id="KW-0408">Iron</keyword>
<dbReference type="PROSITE" id="PS00198">
    <property type="entry name" value="4FE4S_FER_1"/>
    <property type="match status" value="1"/>
</dbReference>
<evidence type="ECO:0000256" key="5">
    <source>
        <dbReference type="ARBA" id="ARBA00022982"/>
    </source>
</evidence>
<reference evidence="13 14" key="1">
    <citation type="submission" date="2016-09" db="EMBL/GenBank/DDBJ databases">
        <authorList>
            <person name="Capua I."/>
            <person name="De Benedictis P."/>
            <person name="Joannis T."/>
            <person name="Lombin L.H."/>
            <person name="Cattoli G."/>
        </authorList>
    </citation>
    <scope>NUCLEOTIDE SEQUENCE [LARGE SCALE GENOMIC DNA]</scope>
    <source>
        <strain evidence="13 14">UB20</strain>
    </source>
</reference>
<evidence type="ECO:0000259" key="12">
    <source>
        <dbReference type="PROSITE" id="PS51379"/>
    </source>
</evidence>
<keyword evidence="8 11" id="KW-0411">Iron-sulfur</keyword>
<dbReference type="SUPFAM" id="SSF54862">
    <property type="entry name" value="4Fe-4S ferredoxins"/>
    <property type="match status" value="1"/>
</dbReference>
<dbReference type="Gene3D" id="3.40.50.970">
    <property type="match status" value="2"/>
</dbReference>
<feature type="site" description="Important for catalytic activity" evidence="10">
    <location>
        <position position="116"/>
    </location>
</feature>
<dbReference type="FunFam" id="3.40.50.970:FF:000012">
    <property type="entry name" value="Pyruvate:ferredoxin (Flavodoxin) oxidoreductase"/>
    <property type="match status" value="1"/>
</dbReference>
<dbReference type="SUPFAM" id="SSF53323">
    <property type="entry name" value="Pyruvate-ferredoxin oxidoreductase, PFOR, domain III"/>
    <property type="match status" value="1"/>
</dbReference>
<dbReference type="Pfam" id="PF01855">
    <property type="entry name" value="POR_N"/>
    <property type="match status" value="1"/>
</dbReference>
<proteinExistence type="inferred from homology"/>
<feature type="binding site" evidence="11">
    <location>
        <position position="696"/>
    </location>
    <ligand>
        <name>[4Fe-4S] cluster</name>
        <dbReference type="ChEBI" id="CHEBI:49883"/>
        <label>1</label>
    </ligand>
</feature>
<dbReference type="PIRSF" id="PIRSF000159">
    <property type="entry name" value="NifJ"/>
    <property type="match status" value="1"/>
</dbReference>
<feature type="binding site" evidence="11">
    <location>
        <position position="817"/>
    </location>
    <ligand>
        <name>[4Fe-4S] cluster</name>
        <dbReference type="ChEBI" id="CHEBI:49883"/>
        <label>3</label>
    </ligand>
</feature>
<evidence type="ECO:0000256" key="10">
    <source>
        <dbReference type="PIRSR" id="PIRSR000159-2"/>
    </source>
</evidence>
<name>A0A1D3UWL4_TANFO</name>
<feature type="binding site" evidence="11">
    <location>
        <position position="842"/>
    </location>
    <ligand>
        <name>[4Fe-4S] cluster</name>
        <dbReference type="ChEBI" id="CHEBI:49883"/>
        <label>3</label>
    </ligand>
</feature>
<evidence type="ECO:0000256" key="6">
    <source>
        <dbReference type="ARBA" id="ARBA00023002"/>
    </source>
</evidence>
<dbReference type="Pfam" id="PF10371">
    <property type="entry name" value="EKR"/>
    <property type="match status" value="1"/>
</dbReference>
<dbReference type="GO" id="GO:0005506">
    <property type="term" value="F:iron ion binding"/>
    <property type="evidence" value="ECO:0007669"/>
    <property type="project" value="InterPro"/>
</dbReference>
<feature type="binding site" evidence="11">
    <location>
        <position position="744"/>
    </location>
    <ligand>
        <name>[4Fe-4S] cluster</name>
        <dbReference type="ChEBI" id="CHEBI:49883"/>
        <label>2</label>
    </ligand>
</feature>
<dbReference type="InterPro" id="IPR009014">
    <property type="entry name" value="Transketo_C/PFOR_II"/>
</dbReference>
<dbReference type="RefSeq" id="WP_074450290.1">
    <property type="nucleotide sequence ID" value="NZ_FMMM01000082.1"/>
</dbReference>
<dbReference type="Pfam" id="PF12838">
    <property type="entry name" value="Fer4_7"/>
    <property type="match status" value="1"/>
</dbReference>
<dbReference type="GO" id="GO:0022900">
    <property type="term" value="P:electron transport chain"/>
    <property type="evidence" value="ECO:0007669"/>
    <property type="project" value="InterPro"/>
</dbReference>
<feature type="binding site" evidence="11">
    <location>
        <position position="700"/>
    </location>
    <ligand>
        <name>[4Fe-4S] cluster</name>
        <dbReference type="ChEBI" id="CHEBI:49883"/>
        <label>2</label>
    </ligand>
</feature>
<dbReference type="SUPFAM" id="SSF52518">
    <property type="entry name" value="Thiamin diphosphate-binding fold (THDP-binding)"/>
    <property type="match status" value="2"/>
</dbReference>
<feature type="domain" description="4Fe-4S ferredoxin-type" evidence="12">
    <location>
        <begin position="681"/>
        <end position="711"/>
    </location>
</feature>
<dbReference type="FunFam" id="4.10.780.10:FF:000002">
    <property type="entry name" value="Pyruvate:ferredoxin (Flavodoxin) oxidoreductase"/>
    <property type="match status" value="1"/>
</dbReference>
<dbReference type="InterPro" id="IPR002880">
    <property type="entry name" value="Pyrv_Fd/Flavodoxin_OxRdtase_N"/>
</dbReference>